<evidence type="ECO:0000313" key="2">
    <source>
        <dbReference type="EMBL" id="KAK3880122.1"/>
    </source>
</evidence>
<dbReference type="AlphaFoldDB" id="A0AAE1FT76"/>
<organism evidence="2 3">
    <name type="scientific">Petrolisthes cinctipes</name>
    <name type="common">Flat porcelain crab</name>
    <dbReference type="NCBI Taxonomy" id="88211"/>
    <lineage>
        <taxon>Eukaryota</taxon>
        <taxon>Metazoa</taxon>
        <taxon>Ecdysozoa</taxon>
        <taxon>Arthropoda</taxon>
        <taxon>Crustacea</taxon>
        <taxon>Multicrustacea</taxon>
        <taxon>Malacostraca</taxon>
        <taxon>Eumalacostraca</taxon>
        <taxon>Eucarida</taxon>
        <taxon>Decapoda</taxon>
        <taxon>Pleocyemata</taxon>
        <taxon>Anomura</taxon>
        <taxon>Galatheoidea</taxon>
        <taxon>Porcellanidae</taxon>
        <taxon>Petrolisthes</taxon>
    </lineage>
</organism>
<dbReference type="Proteomes" id="UP001286313">
    <property type="component" value="Unassembled WGS sequence"/>
</dbReference>
<dbReference type="EMBL" id="JAWQEG010001353">
    <property type="protein sequence ID" value="KAK3880122.1"/>
    <property type="molecule type" value="Genomic_DNA"/>
</dbReference>
<feature type="compositionally biased region" description="Low complexity" evidence="1">
    <location>
        <begin position="17"/>
        <end position="26"/>
    </location>
</feature>
<evidence type="ECO:0000313" key="3">
    <source>
        <dbReference type="Proteomes" id="UP001286313"/>
    </source>
</evidence>
<keyword evidence="3" id="KW-1185">Reference proteome</keyword>
<comment type="caution">
    <text evidence="2">The sequence shown here is derived from an EMBL/GenBank/DDBJ whole genome shotgun (WGS) entry which is preliminary data.</text>
</comment>
<feature type="compositionally biased region" description="Gly residues" evidence="1">
    <location>
        <begin position="1"/>
        <end position="16"/>
    </location>
</feature>
<protein>
    <submittedName>
        <fullName evidence="2">Uncharacterized protein</fullName>
    </submittedName>
</protein>
<accession>A0AAE1FT76</accession>
<sequence>MVETAGGNGGEGGHGGAAATRHPAGPVSAYLSGGVSKSGEGNIDEPPLQLESTGPTRPEQATQPQAAHPSVQPPPRATNTFL</sequence>
<name>A0AAE1FT76_PETCI</name>
<feature type="region of interest" description="Disordered" evidence="1">
    <location>
        <begin position="1"/>
        <end position="82"/>
    </location>
</feature>
<evidence type="ECO:0000256" key="1">
    <source>
        <dbReference type="SAM" id="MobiDB-lite"/>
    </source>
</evidence>
<reference evidence="2" key="1">
    <citation type="submission" date="2023-10" db="EMBL/GenBank/DDBJ databases">
        <title>Genome assemblies of two species of porcelain crab, Petrolisthes cinctipes and Petrolisthes manimaculis (Anomura: Porcellanidae).</title>
        <authorList>
            <person name="Angst P."/>
        </authorList>
    </citation>
    <scope>NUCLEOTIDE SEQUENCE</scope>
    <source>
        <strain evidence="2">PB745_01</strain>
        <tissue evidence="2">Gill</tissue>
    </source>
</reference>
<gene>
    <name evidence="2" type="ORF">Pcinc_015356</name>
</gene>
<feature type="compositionally biased region" description="Polar residues" evidence="1">
    <location>
        <begin position="50"/>
        <end position="65"/>
    </location>
</feature>
<proteinExistence type="predicted"/>